<evidence type="ECO:0000256" key="1">
    <source>
        <dbReference type="ARBA" id="ARBA00038085"/>
    </source>
</evidence>
<evidence type="ECO:0000256" key="3">
    <source>
        <dbReference type="SAM" id="SignalP"/>
    </source>
</evidence>
<evidence type="ECO:0000313" key="4">
    <source>
        <dbReference type="EMBL" id="ROT86062.1"/>
    </source>
</evidence>
<keyword evidence="3" id="KW-0732">Signal</keyword>
<feature type="compositionally biased region" description="Polar residues" evidence="2">
    <location>
        <begin position="526"/>
        <end position="537"/>
    </location>
</feature>
<evidence type="ECO:0000256" key="2">
    <source>
        <dbReference type="SAM" id="MobiDB-lite"/>
    </source>
</evidence>
<feature type="region of interest" description="Disordered" evidence="2">
    <location>
        <begin position="429"/>
        <end position="686"/>
    </location>
</feature>
<feature type="compositionally biased region" description="Low complexity" evidence="2">
    <location>
        <begin position="538"/>
        <end position="554"/>
    </location>
</feature>
<dbReference type="EMBL" id="QCYY01000024">
    <property type="protein sequence ID" value="ROT86062.1"/>
    <property type="molecule type" value="Genomic_DNA"/>
</dbReference>
<sequence length="839" mass="95594">WCASLLLLITVAPVRPLDFNITSTWDGKPLGSQPPVQLHLSGSPDGEHLEVSIIAPFHGDPASSPAPSGVSVMPLWRDEVVEAYFLNDEDQYFQVQLTPRGHYQALLFNGERVRIRFHLPLMTTARINQESNTWTGMVKIPVEYLPRNVTKFNAFAMHGENPNRQFLSLFPSDGSLEKPDFHVLRFFEEVNFTQVLDNVPQESSQLWLDAIEGIFRYHIKTEWNSKPVTHDPVEIKLQGFEAGVEMNVTAPFFDDPKPEGPSGQPFYGLWDYEVVEMFFLNDNDEYLEVELGPWGQHLLLLLKGARNAIKHSMPLDYLAQVPASTDYFPPNVSRVNAYAIHGTDKARVYESLFPAPENDPDFPQPDFHRLELFKPIDFQFQVPNNSEYSQLWQDAMASGGSSSTGISPVVKDEEEVEVTTTLGLRDVDEEFVTTFAPETERPFPSSTRRRGGQGGSPTRRRRPMPHRVDSEEDVSRGQSRKEDQSLFQQRRGEAQFFAPGPVPRPHQVRGTAPGRFQDRVLVSEAADQNRNVDQRFSQGADGFQNQGFQFQDQGRPQAAFQDQGRPQVAFQDQGRPQAAFQDQGRPQVAFQDQGRPQAAFQDRDRFEEARPFQNQGQFRPPQQDRNRFEETRPFLDQGRPQQDRFEDTRPFQSQGQFRPPQQFQGQGQQQFLPPQRFQEEREQLFQTRPEAPAFQEADQYEETQPFPQDQDPQAFLAPQPDPEQFETQPPPSPSVPSSQPSRVFSSPPLVREGEQVASPEVEAAIQTLSQGTPALPPPHPVCFEAGLVPDYQLCYAFHECVIEDGEWQMYSWRCPPGHVYDPINVECIRGRCASRRRLG</sequence>
<accession>A0A3R7PXW2</accession>
<feature type="compositionally biased region" description="Low complexity" evidence="2">
    <location>
        <begin position="704"/>
        <end position="713"/>
    </location>
</feature>
<reference evidence="4 5" key="2">
    <citation type="submission" date="2019-01" db="EMBL/GenBank/DDBJ databases">
        <title>The decoding of complex shrimp genome reveals the adaptation for benthos swimmer, frequently molting mechanism and breeding impact on genome.</title>
        <authorList>
            <person name="Sun Y."/>
            <person name="Gao Y."/>
            <person name="Yu Y."/>
        </authorList>
    </citation>
    <scope>NUCLEOTIDE SEQUENCE [LARGE SCALE GENOMIC DNA]</scope>
    <source>
        <tissue evidence="4">Muscle</tissue>
    </source>
</reference>
<dbReference type="OrthoDB" id="10056816at2759"/>
<dbReference type="GO" id="GO:0008061">
    <property type="term" value="F:chitin binding"/>
    <property type="evidence" value="ECO:0007669"/>
    <property type="project" value="InterPro"/>
</dbReference>
<dbReference type="Gene3D" id="2.60.40.1190">
    <property type="match status" value="1"/>
</dbReference>
<feature type="compositionally biased region" description="Low complexity" evidence="2">
    <location>
        <begin position="650"/>
        <end position="676"/>
    </location>
</feature>
<proteinExistence type="inferred from homology"/>
<feature type="compositionally biased region" description="Basic and acidic residues" evidence="2">
    <location>
        <begin position="466"/>
        <end position="484"/>
    </location>
</feature>
<dbReference type="PANTHER" id="PTHR31475">
    <property type="entry name" value="UPF0462 PROTEIN"/>
    <property type="match status" value="1"/>
</dbReference>
<keyword evidence="5" id="KW-1185">Reference proteome</keyword>
<evidence type="ECO:0000313" key="5">
    <source>
        <dbReference type="Proteomes" id="UP000283509"/>
    </source>
</evidence>
<comment type="caution">
    <text evidence="4">The sequence shown here is derived from an EMBL/GenBank/DDBJ whole genome shotgun (WGS) entry which is preliminary data.</text>
</comment>
<organism evidence="4 5">
    <name type="scientific">Penaeus vannamei</name>
    <name type="common">Whiteleg shrimp</name>
    <name type="synonym">Litopenaeus vannamei</name>
    <dbReference type="NCBI Taxonomy" id="6689"/>
    <lineage>
        <taxon>Eukaryota</taxon>
        <taxon>Metazoa</taxon>
        <taxon>Ecdysozoa</taxon>
        <taxon>Arthropoda</taxon>
        <taxon>Crustacea</taxon>
        <taxon>Multicrustacea</taxon>
        <taxon>Malacostraca</taxon>
        <taxon>Eumalacostraca</taxon>
        <taxon>Eucarida</taxon>
        <taxon>Decapoda</taxon>
        <taxon>Dendrobranchiata</taxon>
        <taxon>Penaeoidea</taxon>
        <taxon>Penaeidae</taxon>
        <taxon>Penaeus</taxon>
    </lineage>
</organism>
<feature type="compositionally biased region" description="Basic and acidic residues" evidence="2">
    <location>
        <begin position="601"/>
        <end position="610"/>
    </location>
</feature>
<comment type="similarity">
    <text evidence="1">Belongs to the UPF0462 family.</text>
</comment>
<protein>
    <submittedName>
        <fullName evidence="4">Putative UPF0462 protein C4orf33-like</fullName>
    </submittedName>
</protein>
<feature type="non-terminal residue" evidence="4">
    <location>
        <position position="1"/>
    </location>
</feature>
<name>A0A3R7PXW2_PENVA</name>
<dbReference type="InterPro" id="IPR036508">
    <property type="entry name" value="Chitin-bd_dom_sf"/>
</dbReference>
<feature type="region of interest" description="Disordered" evidence="2">
    <location>
        <begin position="702"/>
        <end position="758"/>
    </location>
</feature>
<feature type="chain" id="PRO_5018672002" evidence="3">
    <location>
        <begin position="17"/>
        <end position="839"/>
    </location>
</feature>
<dbReference type="Proteomes" id="UP000283509">
    <property type="component" value="Unassembled WGS sequence"/>
</dbReference>
<dbReference type="SUPFAM" id="SSF57625">
    <property type="entry name" value="Invertebrate chitin-binding proteins"/>
    <property type="match status" value="1"/>
</dbReference>
<dbReference type="AlphaFoldDB" id="A0A3R7PXW2"/>
<reference evidence="4 5" key="1">
    <citation type="submission" date="2018-04" db="EMBL/GenBank/DDBJ databases">
        <authorList>
            <person name="Zhang X."/>
            <person name="Yuan J."/>
            <person name="Li F."/>
            <person name="Xiang J."/>
        </authorList>
    </citation>
    <scope>NUCLEOTIDE SEQUENCE [LARGE SCALE GENOMIC DNA]</scope>
    <source>
        <tissue evidence="4">Muscle</tissue>
    </source>
</reference>
<feature type="signal peptide" evidence="3">
    <location>
        <begin position="1"/>
        <end position="16"/>
    </location>
</feature>
<dbReference type="PANTHER" id="PTHR31475:SF5">
    <property type="entry name" value="UPF0462 PROTEIN C4ORF33 HOMOLOG"/>
    <property type="match status" value="1"/>
</dbReference>
<gene>
    <name evidence="4" type="ORF">C7M84_011022</name>
</gene>
<feature type="compositionally biased region" description="Basic and acidic residues" evidence="2">
    <location>
        <begin position="622"/>
        <end position="633"/>
    </location>
</feature>
<feature type="compositionally biased region" description="Low complexity" evidence="2">
    <location>
        <begin position="735"/>
        <end position="748"/>
    </location>
</feature>